<dbReference type="Proteomes" id="UP001317742">
    <property type="component" value="Chromosome"/>
</dbReference>
<dbReference type="InterPro" id="IPR036188">
    <property type="entry name" value="FAD/NAD-bd_sf"/>
</dbReference>
<dbReference type="Gene3D" id="3.30.390.30">
    <property type="match status" value="1"/>
</dbReference>
<dbReference type="InterPro" id="IPR041575">
    <property type="entry name" value="Rubredoxin_C"/>
</dbReference>
<dbReference type="EMBL" id="AP026709">
    <property type="protein sequence ID" value="BDQ36383.1"/>
    <property type="molecule type" value="Genomic_DNA"/>
</dbReference>
<comment type="similarity">
    <text evidence="2">Belongs to the FAD-dependent oxidoreductase family.</text>
</comment>
<dbReference type="InterPro" id="IPR016156">
    <property type="entry name" value="FAD/NAD-linked_Rdtase_dimer_sf"/>
</dbReference>
<keyword evidence="8" id="KW-1185">Reference proteome</keyword>
<keyword evidence="3" id="KW-0285">Flavoprotein</keyword>
<evidence type="ECO:0000259" key="6">
    <source>
        <dbReference type="Pfam" id="PF18267"/>
    </source>
</evidence>
<evidence type="ECO:0000259" key="5">
    <source>
        <dbReference type="Pfam" id="PF07992"/>
    </source>
</evidence>
<dbReference type="PRINTS" id="PR00368">
    <property type="entry name" value="FADPNR"/>
</dbReference>
<dbReference type="Gene3D" id="3.50.50.60">
    <property type="entry name" value="FAD/NAD(P)-binding domain"/>
    <property type="match status" value="2"/>
</dbReference>
<keyword evidence="4" id="KW-0274">FAD</keyword>
<dbReference type="PRINTS" id="PR00411">
    <property type="entry name" value="PNDRDTASEI"/>
</dbReference>
<dbReference type="PANTHER" id="PTHR43429:SF3">
    <property type="entry name" value="NITRITE REDUCTASE [NAD(P)H]"/>
    <property type="match status" value="1"/>
</dbReference>
<evidence type="ECO:0000313" key="8">
    <source>
        <dbReference type="Proteomes" id="UP001317742"/>
    </source>
</evidence>
<organism evidence="7 8">
    <name type="scientific">Pseudodesulfovibrio nedwellii</name>
    <dbReference type="NCBI Taxonomy" id="2973072"/>
    <lineage>
        <taxon>Bacteria</taxon>
        <taxon>Pseudomonadati</taxon>
        <taxon>Thermodesulfobacteriota</taxon>
        <taxon>Desulfovibrionia</taxon>
        <taxon>Desulfovibrionales</taxon>
        <taxon>Desulfovibrionaceae</taxon>
    </lineage>
</organism>
<evidence type="ECO:0000256" key="1">
    <source>
        <dbReference type="ARBA" id="ARBA00001974"/>
    </source>
</evidence>
<protein>
    <submittedName>
        <fullName evidence="7">Pyridine nucleotide-disulfide oxidoreductase</fullName>
    </submittedName>
</protein>
<reference evidence="7 8" key="1">
    <citation type="submission" date="2022-08" db="EMBL/GenBank/DDBJ databases">
        <title>Genome Sequence of the sulphate-reducing bacterium, Pseudodesulfovibrio sp. SYK.</title>
        <authorList>
            <person name="Kondo R."/>
            <person name="Kataoka T."/>
        </authorList>
    </citation>
    <scope>NUCLEOTIDE SEQUENCE [LARGE SCALE GENOMIC DNA]</scope>
    <source>
        <strain evidence="7 8">SYK</strain>
    </source>
</reference>
<feature type="domain" description="NADH-rubredoxin oxidoreductase C-terminal" evidence="6">
    <location>
        <begin position="320"/>
        <end position="387"/>
    </location>
</feature>
<name>A0ABN6S249_9BACT</name>
<accession>A0ABN6S249</accession>
<dbReference type="PANTHER" id="PTHR43429">
    <property type="entry name" value="PYRIDINE NUCLEOTIDE-DISULFIDE OXIDOREDUCTASE DOMAIN-CONTAINING"/>
    <property type="match status" value="1"/>
</dbReference>
<dbReference type="Pfam" id="PF07992">
    <property type="entry name" value="Pyr_redox_2"/>
    <property type="match status" value="1"/>
</dbReference>
<sequence length="420" mass="45224">MNYVIVGNGVSAIGAIEGIRQHDTTGAIIVISDEAVPTYGRPLISYYLSDKIKFETLPFRPEEFYKNNGIEMRLGSRVLSIDTKGKVLTLDSGDTVPYGKLLIATGGTPVKLNLPGIDGPGVHNFTTVAHAETLKELVDKVKKVVVIGAGLIALKAAEGFAEKGVEVTIVVRSRIMRTYFDETAGELIVDHLEKNGIRFMQGTDTKGIVRYSDGTIKGVETDKGLVDADVVIVAAGVRPNMGLAAQAGLTTNQGIRVNDYLATSDPDVFAAGDVAEAKDLLTGEYTVRPIWPNAYTQGRYAGLNMAGTNSPYTGGMSMNSITYYGLPTISVGETNLADEDGFETTIHLDRKDSIYRKLIFKGNVLAGCILIGDIDAAGFYTSFIKNGFELDETGKERLMEGDPSPALWPDSFIEAMMNNP</sequence>
<dbReference type="SUPFAM" id="SSF51905">
    <property type="entry name" value="FAD/NAD(P)-binding domain"/>
    <property type="match status" value="2"/>
</dbReference>
<dbReference type="InterPro" id="IPR050260">
    <property type="entry name" value="FAD-bd_OxRdtase"/>
</dbReference>
<gene>
    <name evidence="7" type="ORF">SYK_07430</name>
</gene>
<feature type="domain" description="FAD/NAD(P)-binding" evidence="5">
    <location>
        <begin position="2"/>
        <end position="298"/>
    </location>
</feature>
<proteinExistence type="inferred from homology"/>
<comment type="cofactor">
    <cofactor evidence="1">
        <name>FAD</name>
        <dbReference type="ChEBI" id="CHEBI:57692"/>
    </cofactor>
</comment>
<evidence type="ECO:0000256" key="4">
    <source>
        <dbReference type="ARBA" id="ARBA00022827"/>
    </source>
</evidence>
<dbReference type="Pfam" id="PF18267">
    <property type="entry name" value="Rubredoxin_C"/>
    <property type="match status" value="1"/>
</dbReference>
<evidence type="ECO:0000256" key="3">
    <source>
        <dbReference type="ARBA" id="ARBA00022630"/>
    </source>
</evidence>
<evidence type="ECO:0000313" key="7">
    <source>
        <dbReference type="EMBL" id="BDQ36383.1"/>
    </source>
</evidence>
<dbReference type="InterPro" id="IPR023753">
    <property type="entry name" value="FAD/NAD-binding_dom"/>
</dbReference>
<dbReference type="RefSeq" id="WP_281762283.1">
    <property type="nucleotide sequence ID" value="NZ_AP026709.1"/>
</dbReference>
<evidence type="ECO:0000256" key="2">
    <source>
        <dbReference type="ARBA" id="ARBA00006442"/>
    </source>
</evidence>